<gene>
    <name evidence="2" type="ORF">Anapl_06713</name>
</gene>
<dbReference type="AlphaFoldDB" id="R0M275"/>
<dbReference type="Proteomes" id="UP000296049">
    <property type="component" value="Unassembled WGS sequence"/>
</dbReference>
<accession>R0M275</accession>
<evidence type="ECO:0000313" key="2">
    <source>
        <dbReference type="EMBL" id="EOB06773.1"/>
    </source>
</evidence>
<evidence type="ECO:0000313" key="3">
    <source>
        <dbReference type="Proteomes" id="UP000296049"/>
    </source>
</evidence>
<proteinExistence type="predicted"/>
<dbReference type="EMBL" id="KB742582">
    <property type="protein sequence ID" value="EOB06773.1"/>
    <property type="molecule type" value="Genomic_DNA"/>
</dbReference>
<name>R0M275_ANAPL</name>
<organism evidence="2 3">
    <name type="scientific">Anas platyrhynchos</name>
    <name type="common">Mallard</name>
    <name type="synonym">Anas boschas</name>
    <dbReference type="NCBI Taxonomy" id="8839"/>
    <lineage>
        <taxon>Eukaryota</taxon>
        <taxon>Metazoa</taxon>
        <taxon>Chordata</taxon>
        <taxon>Craniata</taxon>
        <taxon>Vertebrata</taxon>
        <taxon>Euteleostomi</taxon>
        <taxon>Archelosauria</taxon>
        <taxon>Archosauria</taxon>
        <taxon>Dinosauria</taxon>
        <taxon>Saurischia</taxon>
        <taxon>Theropoda</taxon>
        <taxon>Coelurosauria</taxon>
        <taxon>Aves</taxon>
        <taxon>Neognathae</taxon>
        <taxon>Galloanserae</taxon>
        <taxon>Anseriformes</taxon>
        <taxon>Anatidae</taxon>
        <taxon>Anatinae</taxon>
        <taxon>Anas</taxon>
    </lineage>
</organism>
<reference evidence="3" key="1">
    <citation type="journal article" date="2013" name="Nat. Genet.">
        <title>The duck genome and transcriptome provide insight into an avian influenza virus reservoir species.</title>
        <authorList>
            <person name="Huang Y."/>
            <person name="Li Y."/>
            <person name="Burt D.W."/>
            <person name="Chen H."/>
            <person name="Zhang Y."/>
            <person name="Qian W."/>
            <person name="Kim H."/>
            <person name="Gan S."/>
            <person name="Zhao Y."/>
            <person name="Li J."/>
            <person name="Yi K."/>
            <person name="Feng H."/>
            <person name="Zhu P."/>
            <person name="Li B."/>
            <person name="Liu Q."/>
            <person name="Fairley S."/>
            <person name="Magor K.E."/>
            <person name="Du Z."/>
            <person name="Hu X."/>
            <person name="Goodman L."/>
            <person name="Tafer H."/>
            <person name="Vignal A."/>
            <person name="Lee T."/>
            <person name="Kim K.W."/>
            <person name="Sheng Z."/>
            <person name="An Y."/>
            <person name="Searle S."/>
            <person name="Herrero J."/>
            <person name="Groenen M.A."/>
            <person name="Crooijmans R.P."/>
            <person name="Faraut T."/>
            <person name="Cai Q."/>
            <person name="Webster R.G."/>
            <person name="Aldridge J.R."/>
            <person name="Warren W.C."/>
            <person name="Bartschat S."/>
            <person name="Kehr S."/>
            <person name="Marz M."/>
            <person name="Stadler P.F."/>
            <person name="Smith J."/>
            <person name="Kraus R.H."/>
            <person name="Zhao Y."/>
            <person name="Ren L."/>
            <person name="Fei J."/>
            <person name="Morisson M."/>
            <person name="Kaiser P."/>
            <person name="Griffin D.K."/>
            <person name="Rao M."/>
            <person name="Pitel F."/>
            <person name="Wang J."/>
            <person name="Li N."/>
        </authorList>
    </citation>
    <scope>NUCLEOTIDE SEQUENCE [LARGE SCALE GENOMIC DNA]</scope>
</reference>
<sequence length="191" mass="21132">MNTGSYCFGQTQEDQVCGIFLKHHLPASSETTYSSGDNSLQTAEAIKLADREEHQLPLGAAEFPQDNFAQKKQQPIDPALDSSSVIELFPFPSLHCTRWETTGAEQFQVVDCTHLGQSLDPILKYSPQKYTARDEQAGHPAQQQPAGPPQLTENTAVPKSSKEKDTQESKKGIQNTFGLWKRFKSCSSFIG</sequence>
<protein>
    <submittedName>
        <fullName evidence="2">Uncharacterized protein</fullName>
    </submittedName>
</protein>
<feature type="region of interest" description="Disordered" evidence="1">
    <location>
        <begin position="131"/>
        <end position="173"/>
    </location>
</feature>
<evidence type="ECO:0000256" key="1">
    <source>
        <dbReference type="SAM" id="MobiDB-lite"/>
    </source>
</evidence>
<feature type="compositionally biased region" description="Basic and acidic residues" evidence="1">
    <location>
        <begin position="160"/>
        <end position="171"/>
    </location>
</feature>
<keyword evidence="3" id="KW-1185">Reference proteome</keyword>